<dbReference type="EMBL" id="JYDL01000005">
    <property type="protein sequence ID" value="KRX26947.1"/>
    <property type="molecule type" value="Genomic_DNA"/>
</dbReference>
<name>A0A0V0SKG3_9BILA</name>
<reference evidence="1 2" key="1">
    <citation type="submission" date="2015-01" db="EMBL/GenBank/DDBJ databases">
        <title>Evolution of Trichinella species and genotypes.</title>
        <authorList>
            <person name="Korhonen P.K."/>
            <person name="Edoardo P."/>
            <person name="Giuseppe L.R."/>
            <person name="Gasser R.B."/>
        </authorList>
    </citation>
    <scope>NUCLEOTIDE SEQUENCE [LARGE SCALE GENOMIC DNA]</scope>
    <source>
        <strain evidence="1">ISS37</strain>
    </source>
</reference>
<keyword evidence="2" id="KW-1185">Reference proteome</keyword>
<accession>A0A0V0SKG3</accession>
<organism evidence="1 2">
    <name type="scientific">Trichinella nelsoni</name>
    <dbReference type="NCBI Taxonomy" id="6336"/>
    <lineage>
        <taxon>Eukaryota</taxon>
        <taxon>Metazoa</taxon>
        <taxon>Ecdysozoa</taxon>
        <taxon>Nematoda</taxon>
        <taxon>Enoplea</taxon>
        <taxon>Dorylaimia</taxon>
        <taxon>Trichinellida</taxon>
        <taxon>Trichinellidae</taxon>
        <taxon>Trichinella</taxon>
    </lineage>
</organism>
<sequence>MNYFPTSNRTIMKSNFTKIDNTALLKKIHKNKFVKGEKNRQNTETCDRDSMQNDILNFGQSERYDQHQSETCNAS</sequence>
<evidence type="ECO:0000313" key="1">
    <source>
        <dbReference type="EMBL" id="KRX26947.1"/>
    </source>
</evidence>
<dbReference type="AlphaFoldDB" id="A0A0V0SKG3"/>
<protein>
    <submittedName>
        <fullName evidence="1">Uncharacterized protein</fullName>
    </submittedName>
</protein>
<proteinExistence type="predicted"/>
<gene>
    <name evidence="1" type="ORF">T07_602</name>
</gene>
<evidence type="ECO:0000313" key="2">
    <source>
        <dbReference type="Proteomes" id="UP000054630"/>
    </source>
</evidence>
<comment type="caution">
    <text evidence="1">The sequence shown here is derived from an EMBL/GenBank/DDBJ whole genome shotgun (WGS) entry which is preliminary data.</text>
</comment>
<dbReference type="Proteomes" id="UP000054630">
    <property type="component" value="Unassembled WGS sequence"/>
</dbReference>